<dbReference type="EMBL" id="JPGK01000005">
    <property type="protein sequence ID" value="KGA93802.1"/>
    <property type="molecule type" value="Genomic_DNA"/>
</dbReference>
<dbReference type="Proteomes" id="UP000029452">
    <property type="component" value="Unassembled WGS sequence"/>
</dbReference>
<dbReference type="AlphaFoldDB" id="A0A094WDT8"/>
<evidence type="ECO:0000313" key="2">
    <source>
        <dbReference type="Proteomes" id="UP000029452"/>
    </source>
</evidence>
<proteinExistence type="predicted"/>
<comment type="caution">
    <text evidence="1">The sequence shown here is derived from an EMBL/GenBank/DDBJ whole genome shotgun (WGS) entry which is preliminary data.</text>
</comment>
<dbReference type="PATRIC" id="fig|178606.4.peg.1516"/>
<organism evidence="1 2">
    <name type="scientific">Leptospirillum ferriphilum</name>
    <dbReference type="NCBI Taxonomy" id="178606"/>
    <lineage>
        <taxon>Bacteria</taxon>
        <taxon>Pseudomonadati</taxon>
        <taxon>Nitrospirota</taxon>
        <taxon>Nitrospiria</taxon>
        <taxon>Nitrospirales</taxon>
        <taxon>Nitrospiraceae</taxon>
        <taxon>Leptospirillum</taxon>
    </lineage>
</organism>
<name>A0A094WDT8_9BACT</name>
<gene>
    <name evidence="1" type="ORF">LptCag_1512</name>
</gene>
<reference evidence="1 2" key="1">
    <citation type="submission" date="2014-06" db="EMBL/GenBank/DDBJ databases">
        <title>Draft genome sequence of iron oxidizing acidophile Leptospirillum ferriphilum DSM14647.</title>
        <authorList>
            <person name="Cardenas J.P."/>
            <person name="Lazcano M."/>
            <person name="Ossandon F.J."/>
            <person name="Corbett M."/>
            <person name="Holmes D.S."/>
            <person name="Watkin E."/>
        </authorList>
    </citation>
    <scope>NUCLEOTIDE SEQUENCE [LARGE SCALE GENOMIC DNA]</scope>
    <source>
        <strain evidence="1 2">DSM 14647</strain>
    </source>
</reference>
<evidence type="ECO:0000313" key="1">
    <source>
        <dbReference type="EMBL" id="KGA93802.1"/>
    </source>
</evidence>
<protein>
    <submittedName>
        <fullName evidence="1">Uncharacterized protein</fullName>
    </submittedName>
</protein>
<sequence>MRHHKKTPLVRWTLSLFLDQKFDINSFRNIYIISKNNFFMKTEFIGKKRRRLFRWVW</sequence>
<accession>A0A094WDT8</accession>